<organism evidence="3 4">
    <name type="scientific">Candidatus Sherwoodlollariibacterium unditelluris</name>
    <dbReference type="NCBI Taxonomy" id="1974757"/>
    <lineage>
        <taxon>Bacteria</taxon>
        <taxon>Pseudomonadati</taxon>
        <taxon>Candidatus Omnitrophota</taxon>
        <taxon>Candidatus Sherwoodlollariibacterium</taxon>
    </lineage>
</organism>
<dbReference type="InterPro" id="IPR027417">
    <property type="entry name" value="P-loop_NTPase"/>
</dbReference>
<name>A0A2G9YKT2_9BACT</name>
<evidence type="ECO:0000259" key="2">
    <source>
        <dbReference type="Pfam" id="PF00437"/>
    </source>
</evidence>
<dbReference type="InterPro" id="IPR050921">
    <property type="entry name" value="T4SS_GSP_E_ATPase"/>
</dbReference>
<evidence type="ECO:0000313" key="4">
    <source>
        <dbReference type="Proteomes" id="UP000231292"/>
    </source>
</evidence>
<dbReference type="AlphaFoldDB" id="A0A2G9YKT2"/>
<comment type="caution">
    <text evidence="3">The sequence shown here is derived from an EMBL/GenBank/DDBJ whole genome shotgun (WGS) entry which is preliminary data.</text>
</comment>
<dbReference type="CDD" id="cd01130">
    <property type="entry name" value="VirB11-like_ATPase"/>
    <property type="match status" value="1"/>
</dbReference>
<dbReference type="InterPro" id="IPR001482">
    <property type="entry name" value="T2SS/T4SS_dom"/>
</dbReference>
<protein>
    <submittedName>
        <fullName evidence="3">Type II secretion system protein E</fullName>
    </submittedName>
</protein>
<reference evidence="3 4" key="1">
    <citation type="submission" date="2017-09" db="EMBL/GenBank/DDBJ databases">
        <title>Depth-based differentiation of microbial function through sediment-hosted aquifers and enrichment of novel symbionts in the deep terrestrial subsurface.</title>
        <authorList>
            <person name="Probst A.J."/>
            <person name="Ladd B."/>
            <person name="Jarett J.K."/>
            <person name="Geller-Mcgrath D.E."/>
            <person name="Sieber C.M."/>
            <person name="Emerson J.B."/>
            <person name="Anantharaman K."/>
            <person name="Thomas B.C."/>
            <person name="Malmstrom R."/>
            <person name="Stieglmeier M."/>
            <person name="Klingl A."/>
            <person name="Woyke T."/>
            <person name="Ryan C.M."/>
            <person name="Banfield J.F."/>
        </authorList>
    </citation>
    <scope>NUCLEOTIDE SEQUENCE [LARGE SCALE GENOMIC DNA]</scope>
    <source>
        <strain evidence="3">CG23_combo_of_CG06-09_8_20_14_all_41_10</strain>
    </source>
</reference>
<dbReference type="Gene3D" id="3.30.450.380">
    <property type="match status" value="1"/>
</dbReference>
<dbReference type="Proteomes" id="UP000231292">
    <property type="component" value="Unassembled WGS sequence"/>
</dbReference>
<comment type="similarity">
    <text evidence="1">Belongs to the GSP E family.</text>
</comment>
<dbReference type="SUPFAM" id="SSF52540">
    <property type="entry name" value="P-loop containing nucleoside triphosphate hydrolases"/>
    <property type="match status" value="1"/>
</dbReference>
<dbReference type="EMBL" id="PCRK01000023">
    <property type="protein sequence ID" value="PIP19752.1"/>
    <property type="molecule type" value="Genomic_DNA"/>
</dbReference>
<dbReference type="PANTHER" id="PTHR30486">
    <property type="entry name" value="TWITCHING MOTILITY PROTEIN PILT"/>
    <property type="match status" value="1"/>
</dbReference>
<dbReference type="Gene3D" id="3.40.50.300">
    <property type="entry name" value="P-loop containing nucleotide triphosphate hydrolases"/>
    <property type="match status" value="1"/>
</dbReference>
<feature type="domain" description="Bacterial type II secretion system protein E" evidence="2">
    <location>
        <begin position="68"/>
        <end position="345"/>
    </location>
</feature>
<dbReference type="PANTHER" id="PTHR30486:SF15">
    <property type="entry name" value="TYPE II_IV SECRETION SYSTEM ATPASE"/>
    <property type="match status" value="1"/>
</dbReference>
<proteinExistence type="inferred from homology"/>
<dbReference type="Pfam" id="PF00437">
    <property type="entry name" value="T2SSE"/>
    <property type="match status" value="1"/>
</dbReference>
<evidence type="ECO:0000256" key="1">
    <source>
        <dbReference type="ARBA" id="ARBA00006611"/>
    </source>
</evidence>
<sequence>MDGTLKDKIRRDFIARYSSLWNKASATKEELKENIRLIIEGIVNRPQHGLGEEDKQRIIGELVDEFSGFGPIEQFMKDPSITEIMINGPKKVYLEKNGKKTISSITFDSDQQIMYVVQKMLAPTRRHIDESYPYVDISLDDGSRVNVIIPPLALDGPVVTIRKFLEEIRSVEDLIGLGTLDRCMADFLIACIKAKVNMLFSGATGSGKTTALGVLSGYINNDERIVTIEDTAELHLAQDHVIRLETRNPNIEGKGEVTIRDLFKNSLRMRPGRIILGEIRSSEALDMLQAMCSGHRGALAVIHAGSPQDVIHRLETMVLTSGIPITLEAVHRQIAAAVNLIIQQEQLPDGSRKITRLTQVNGIKDYQVILEDIFVYEIEEVSKEGKVKGRFRATGVVPVFYPLFYKAGINLPQEIFK</sequence>
<accession>A0A2G9YKT2</accession>
<evidence type="ECO:0000313" key="3">
    <source>
        <dbReference type="EMBL" id="PIP19752.1"/>
    </source>
</evidence>
<dbReference type="GO" id="GO:0016887">
    <property type="term" value="F:ATP hydrolysis activity"/>
    <property type="evidence" value="ECO:0007669"/>
    <property type="project" value="InterPro"/>
</dbReference>
<gene>
    <name evidence="3" type="ORF">COX41_01175</name>
</gene>